<evidence type="ECO:0000313" key="5">
    <source>
        <dbReference type="Proteomes" id="UP000092461"/>
    </source>
</evidence>
<keyword evidence="5" id="KW-1185">Reference proteome</keyword>
<evidence type="ECO:0000313" key="4">
    <source>
        <dbReference type="EnsemblMetazoa" id="LLOJ005500-PA"/>
    </source>
</evidence>
<dbReference type="EMBL" id="AJWK01017424">
    <property type="status" value="NOT_ANNOTATED_CDS"/>
    <property type="molecule type" value="Genomic_DNA"/>
</dbReference>
<feature type="region of interest" description="Disordered" evidence="1">
    <location>
        <begin position="30"/>
        <end position="51"/>
    </location>
</feature>
<evidence type="ECO:0000256" key="2">
    <source>
        <dbReference type="SAM" id="SignalP"/>
    </source>
</evidence>
<reference evidence="5" key="1">
    <citation type="submission" date="2012-05" db="EMBL/GenBank/DDBJ databases">
        <title>Whole Genome Assembly of Lutzomyia longipalpis.</title>
        <authorList>
            <person name="Richards S."/>
            <person name="Qu C."/>
            <person name="Dillon R."/>
            <person name="Worley K."/>
            <person name="Scherer S."/>
            <person name="Batterton M."/>
            <person name="Taylor A."/>
            <person name="Hawes A."/>
            <person name="Hernandez B."/>
            <person name="Kovar C."/>
            <person name="Mandapat C."/>
            <person name="Pham C."/>
            <person name="Qu C."/>
            <person name="Jing C."/>
            <person name="Bess C."/>
            <person name="Bandaranaike D."/>
            <person name="Ngo D."/>
            <person name="Ongeri F."/>
            <person name="Arias F."/>
            <person name="Lara F."/>
            <person name="Weissenberger G."/>
            <person name="Kamau G."/>
            <person name="Han H."/>
            <person name="Shen H."/>
            <person name="Dinh H."/>
            <person name="Khalil I."/>
            <person name="Jones J."/>
            <person name="Shafer J."/>
            <person name="Jayaseelan J."/>
            <person name="Quiroz J."/>
            <person name="Blankenburg K."/>
            <person name="Nguyen L."/>
            <person name="Jackson L."/>
            <person name="Francisco L."/>
            <person name="Tang L.-Y."/>
            <person name="Pu L.-L."/>
            <person name="Perales L."/>
            <person name="Lorensuhewa L."/>
            <person name="Munidasa M."/>
            <person name="Coyle M."/>
            <person name="Taylor M."/>
            <person name="Puazo M."/>
            <person name="Firestine M."/>
            <person name="Scheel M."/>
            <person name="Javaid M."/>
            <person name="Wang M."/>
            <person name="Li M."/>
            <person name="Tabassum N."/>
            <person name="Saada N."/>
            <person name="Osuji N."/>
            <person name="Aqrawi P."/>
            <person name="Fu Q."/>
            <person name="Thornton R."/>
            <person name="Raj R."/>
            <person name="Goodspeed R."/>
            <person name="Mata R."/>
            <person name="Najjar R."/>
            <person name="Gubbala S."/>
            <person name="Lee S."/>
            <person name="Denson S."/>
            <person name="Patil S."/>
            <person name="Macmil S."/>
            <person name="Qi S."/>
            <person name="Matskevitch T."/>
            <person name="Palculict T."/>
            <person name="Mathew T."/>
            <person name="Vee V."/>
            <person name="Velamala V."/>
            <person name="Korchina V."/>
            <person name="Cai W."/>
            <person name="Liu W."/>
            <person name="Dai W."/>
            <person name="Zou X."/>
            <person name="Zhu Y."/>
            <person name="Zhang Y."/>
            <person name="Wu Y.-Q."/>
            <person name="Xin Y."/>
            <person name="Nazarath L."/>
            <person name="Kovar C."/>
            <person name="Han Y."/>
            <person name="Muzny D."/>
            <person name="Gibbs R."/>
        </authorList>
    </citation>
    <scope>NUCLEOTIDE SEQUENCE [LARGE SCALE GENOMIC DNA]</scope>
    <source>
        <strain evidence="5">Jacobina</strain>
    </source>
</reference>
<feature type="signal peptide" evidence="2">
    <location>
        <begin position="1"/>
        <end position="25"/>
    </location>
</feature>
<dbReference type="AlphaFoldDB" id="A0A1B0CLL3"/>
<evidence type="ECO:0000313" key="3">
    <source>
        <dbReference type="EMBL" id="MBC1171493.1"/>
    </source>
</evidence>
<feature type="region of interest" description="Disordered" evidence="1">
    <location>
        <begin position="114"/>
        <end position="136"/>
    </location>
</feature>
<proteinExistence type="predicted"/>
<name>A0A1B0CLL3_LUTLO</name>
<dbReference type="EMBL" id="AJWK01017425">
    <property type="status" value="NOT_ANNOTATED_CDS"/>
    <property type="molecule type" value="Genomic_DNA"/>
</dbReference>
<sequence>MSKVKYQHIFVAFLLAMAVLGSANAQSIFGDDEDDPDAPPATQPVAQSRAAEPKNFETKVLYELSDGQGREEIGTIHNAGTDQEYLEVKYQHIFVAFLLAMAVLGSANAQSIFGDDEDDPDAPPATQPVAQSRAAEPKDFETKQLVCRAHYVWYEWVDSVYAQMGFVADKLTPFYVK</sequence>
<dbReference type="Proteomes" id="UP000092461">
    <property type="component" value="Unassembled WGS sequence"/>
</dbReference>
<dbReference type="EMBL" id="AJWK01017426">
    <property type="status" value="NOT_ANNOTATED_CDS"/>
    <property type="molecule type" value="Genomic_DNA"/>
</dbReference>
<feature type="chain" id="PRO_5044555385" evidence="2">
    <location>
        <begin position="26"/>
        <end position="177"/>
    </location>
</feature>
<reference evidence="3" key="2">
    <citation type="journal article" date="2020" name="BMC">
        <title>Leishmania infection induces a limited differential gene expression in the sand fly midgut.</title>
        <authorList>
            <person name="Coutinho-Abreu I.V."/>
            <person name="Serafim T.D."/>
            <person name="Meneses C."/>
            <person name="Kamhawi S."/>
            <person name="Oliveira F."/>
            <person name="Valenzuela J.G."/>
        </authorList>
    </citation>
    <scope>NUCLEOTIDE SEQUENCE</scope>
    <source>
        <strain evidence="3">Jacobina</strain>
        <tissue evidence="3">Midgut</tissue>
    </source>
</reference>
<dbReference type="EnsemblMetazoa" id="LLOJ005500-RA">
    <property type="protein sequence ID" value="LLOJ005500-PA"/>
    <property type="gene ID" value="LLOJ005500"/>
</dbReference>
<keyword evidence="2" id="KW-0732">Signal</keyword>
<dbReference type="VEuPathDB" id="VectorBase:LLONM1_008308"/>
<dbReference type="EMBL" id="GITU01002790">
    <property type="protein sequence ID" value="MBC1171493.1"/>
    <property type="molecule type" value="Transcribed_RNA"/>
</dbReference>
<organism evidence="4 5">
    <name type="scientific">Lutzomyia longipalpis</name>
    <name type="common">Sand fly</name>
    <dbReference type="NCBI Taxonomy" id="7200"/>
    <lineage>
        <taxon>Eukaryota</taxon>
        <taxon>Metazoa</taxon>
        <taxon>Ecdysozoa</taxon>
        <taxon>Arthropoda</taxon>
        <taxon>Hexapoda</taxon>
        <taxon>Insecta</taxon>
        <taxon>Pterygota</taxon>
        <taxon>Neoptera</taxon>
        <taxon>Endopterygota</taxon>
        <taxon>Diptera</taxon>
        <taxon>Nematocera</taxon>
        <taxon>Psychodoidea</taxon>
        <taxon>Psychodidae</taxon>
        <taxon>Lutzomyia</taxon>
        <taxon>Lutzomyia</taxon>
    </lineage>
</organism>
<evidence type="ECO:0000256" key="1">
    <source>
        <dbReference type="SAM" id="MobiDB-lite"/>
    </source>
</evidence>
<protein>
    <submittedName>
        <fullName evidence="3">Putative endocuticle structural glycoprotein sgabd-8</fullName>
    </submittedName>
</protein>
<accession>A0A1B0CLL3</accession>
<dbReference type="VEuPathDB" id="VectorBase:LLOJ005500"/>
<reference evidence="4" key="3">
    <citation type="submission" date="2020-05" db="UniProtKB">
        <authorList>
            <consortium name="EnsemblMetazoa"/>
        </authorList>
    </citation>
    <scope>IDENTIFICATION</scope>
    <source>
        <strain evidence="4">Jacobina</strain>
    </source>
</reference>